<evidence type="ECO:0000313" key="13">
    <source>
        <dbReference type="Proteomes" id="UP000301737"/>
    </source>
</evidence>
<sequence>MSSSDIEKRQSSDFDVTYRQQHGYGTGSYNGSENYGKADENGVHKVFTEGENDKYIVIGRQKFLRDDLFQAFGGTLNPGLAPPSQHKFANPAPLGLSGFALTTFVLSMVNAKAQGLTIPNVFVGPAMFYGGIVQTIAGIWELALENTFGGTALCSYGGFWMSFSALYIPWFGIVDAYKEDQGQLGNAVGVYLLGWTIFTYGLSICTMKSTLMFFALYFLLGTTFLLLAIGSITDKFGVNRAGGILGIIVAFIAWYNAFAGLANKRNSYVKKFSSVLYKQQQLLSYKQQSSTSYEFIKMSWEGFKKAINRAGNSVMIKNVDRTIDKDFDIEERRYKVLQKAGDSLQKEAKGYLDSLRAVTASQVTVAEVISNLYDDSKFVNSSAGGYNVGNYYLQCVQDFDTETVKQLDGPFRETVLDPVTKFSGYFKEINEAIKKREHKKQDYDAAKAKTRRLVDKPAKDATKLPRAEKELNLAKDIYENLNESLKQELPQLVALRVPYYDPSFEALVKIQLRFCTDGYTRLAQIQQYLDQQSRDDYANGLLDDRIDSLLQQMQSLDICALGIK</sequence>
<dbReference type="InterPro" id="IPR047622">
    <property type="entry name" value="GPR1_FUN34_YAAH"/>
</dbReference>
<evidence type="ECO:0000256" key="4">
    <source>
        <dbReference type="ARBA" id="ARBA00022490"/>
    </source>
</evidence>
<dbReference type="GO" id="GO:0005886">
    <property type="term" value="C:plasma membrane"/>
    <property type="evidence" value="ECO:0007669"/>
    <property type="project" value="TreeGrafter"/>
</dbReference>
<comment type="subcellular location">
    <subcellularLocation>
        <location evidence="2">Cytoplasm</location>
        <location evidence="2">Cytoskeleton</location>
    </subcellularLocation>
    <subcellularLocation>
        <location evidence="1">Membrane</location>
        <topology evidence="1">Multi-pass membrane protein</topology>
    </subcellularLocation>
</comment>
<dbReference type="GO" id="GO:0005856">
    <property type="term" value="C:cytoskeleton"/>
    <property type="evidence" value="ECO:0007669"/>
    <property type="project" value="UniProtKB-SubCell"/>
</dbReference>
<evidence type="ECO:0000313" key="12">
    <source>
        <dbReference type="EMBL" id="GCF00596.1"/>
    </source>
</evidence>
<evidence type="ECO:0000256" key="7">
    <source>
        <dbReference type="ARBA" id="ARBA00023136"/>
    </source>
</evidence>
<comment type="caution">
    <text evidence="12">The sequence shown here is derived from an EMBL/GenBank/DDBJ whole genome shotgun (WGS) entry which is preliminary data.</text>
</comment>
<dbReference type="GO" id="GO:0015123">
    <property type="term" value="F:acetate transmembrane transporter activity"/>
    <property type="evidence" value="ECO:0007669"/>
    <property type="project" value="TreeGrafter"/>
</dbReference>
<dbReference type="CDD" id="cd07591">
    <property type="entry name" value="BAR_Rvs161p"/>
    <property type="match status" value="1"/>
</dbReference>
<dbReference type="EMBL" id="BIMX01000020">
    <property type="protein sequence ID" value="GCF00596.1"/>
    <property type="molecule type" value="Genomic_DNA"/>
</dbReference>
<feature type="transmembrane region" description="Helical" evidence="10">
    <location>
        <begin position="152"/>
        <end position="172"/>
    </location>
</feature>
<dbReference type="Pfam" id="PF03114">
    <property type="entry name" value="BAR"/>
    <property type="match status" value="1"/>
</dbReference>
<dbReference type="SUPFAM" id="SSF103657">
    <property type="entry name" value="BAR/IMD domain-like"/>
    <property type="match status" value="1"/>
</dbReference>
<organism evidence="12 13">
    <name type="scientific">Zygosaccharomyces mellis</name>
    <dbReference type="NCBI Taxonomy" id="42258"/>
    <lineage>
        <taxon>Eukaryota</taxon>
        <taxon>Fungi</taxon>
        <taxon>Dikarya</taxon>
        <taxon>Ascomycota</taxon>
        <taxon>Saccharomycotina</taxon>
        <taxon>Saccharomycetes</taxon>
        <taxon>Saccharomycetales</taxon>
        <taxon>Saccharomycetaceae</taxon>
        <taxon>Zygosaccharomyces</taxon>
    </lineage>
</organism>
<keyword evidence="9" id="KW-0175">Coiled coil</keyword>
<dbReference type="PANTHER" id="PTHR31123">
    <property type="entry name" value="ACCUMULATION OF DYADS PROTEIN 2-RELATED"/>
    <property type="match status" value="1"/>
</dbReference>
<dbReference type="NCBIfam" id="NF038013">
    <property type="entry name" value="AceTr_1"/>
    <property type="match status" value="1"/>
</dbReference>
<keyword evidence="13" id="KW-1185">Reference proteome</keyword>
<dbReference type="Pfam" id="PF01184">
    <property type="entry name" value="Gpr1_Fun34_YaaH"/>
    <property type="match status" value="1"/>
</dbReference>
<feature type="transmembrane region" description="Helical" evidence="10">
    <location>
        <begin position="121"/>
        <end position="140"/>
    </location>
</feature>
<feature type="coiled-coil region" evidence="9">
    <location>
        <begin position="429"/>
        <end position="488"/>
    </location>
</feature>
<dbReference type="SMART" id="SM00721">
    <property type="entry name" value="BAR"/>
    <property type="match status" value="1"/>
</dbReference>
<proteinExistence type="inferred from homology"/>
<dbReference type="OrthoDB" id="446293at2759"/>
<evidence type="ECO:0000256" key="5">
    <source>
        <dbReference type="ARBA" id="ARBA00022692"/>
    </source>
</evidence>
<feature type="transmembrane region" description="Helical" evidence="10">
    <location>
        <begin position="184"/>
        <end position="204"/>
    </location>
</feature>
<dbReference type="GO" id="GO:0005737">
    <property type="term" value="C:cytoplasm"/>
    <property type="evidence" value="ECO:0007669"/>
    <property type="project" value="InterPro"/>
</dbReference>
<dbReference type="Proteomes" id="UP000301737">
    <property type="component" value="Unassembled WGS sequence"/>
</dbReference>
<protein>
    <recommendedName>
        <fullName evidence="11">BAR domain-containing protein</fullName>
    </recommendedName>
</protein>
<feature type="transmembrane region" description="Helical" evidence="10">
    <location>
        <begin position="211"/>
        <end position="232"/>
    </location>
</feature>
<dbReference type="InterPro" id="IPR004148">
    <property type="entry name" value="BAR_dom"/>
</dbReference>
<dbReference type="InterPro" id="IPR027267">
    <property type="entry name" value="AH/BAR_dom_sf"/>
</dbReference>
<dbReference type="InterPro" id="IPR051633">
    <property type="entry name" value="AceTr"/>
</dbReference>
<evidence type="ECO:0000259" key="11">
    <source>
        <dbReference type="PROSITE" id="PS51021"/>
    </source>
</evidence>
<feature type="transmembrane region" description="Helical" evidence="10">
    <location>
        <begin position="92"/>
        <end position="109"/>
    </location>
</feature>
<evidence type="ECO:0000256" key="2">
    <source>
        <dbReference type="ARBA" id="ARBA00004245"/>
    </source>
</evidence>
<evidence type="ECO:0000256" key="9">
    <source>
        <dbReference type="SAM" id="Coils"/>
    </source>
</evidence>
<dbReference type="PANTHER" id="PTHR31123:SF1">
    <property type="entry name" value="ACCUMULATION OF DYADS PROTEIN 2-RELATED"/>
    <property type="match status" value="1"/>
</dbReference>
<keyword evidence="5 10" id="KW-0812">Transmembrane</keyword>
<dbReference type="InterPro" id="IPR000791">
    <property type="entry name" value="Gpr1/Fun34/SatP-like"/>
</dbReference>
<feature type="transmembrane region" description="Helical" evidence="10">
    <location>
        <begin position="244"/>
        <end position="262"/>
    </location>
</feature>
<accession>A0A4C2E8U8</accession>
<dbReference type="AlphaFoldDB" id="A0A4C2E8U8"/>
<dbReference type="PROSITE" id="PS01114">
    <property type="entry name" value="GPR1_FUN34_YAAH"/>
    <property type="match status" value="1"/>
</dbReference>
<dbReference type="InterPro" id="IPR037429">
    <property type="entry name" value="Rvs161/Hob3_BAR"/>
</dbReference>
<dbReference type="Gene3D" id="1.20.1270.60">
    <property type="entry name" value="Arfaptin homology (AH) domain/BAR domain"/>
    <property type="match status" value="1"/>
</dbReference>
<gene>
    <name evidence="12" type="ORF">ZYGM_000254</name>
</gene>
<name>A0A4C2E8U8_9SACH</name>
<keyword evidence="8" id="KW-0206">Cytoskeleton</keyword>
<evidence type="ECO:0000256" key="1">
    <source>
        <dbReference type="ARBA" id="ARBA00004141"/>
    </source>
</evidence>
<evidence type="ECO:0000256" key="3">
    <source>
        <dbReference type="ARBA" id="ARBA00005587"/>
    </source>
</evidence>
<keyword evidence="6 10" id="KW-1133">Transmembrane helix</keyword>
<feature type="domain" description="BAR" evidence="11">
    <location>
        <begin position="312"/>
        <end position="538"/>
    </location>
</feature>
<dbReference type="GO" id="GO:0007015">
    <property type="term" value="P:actin filament organization"/>
    <property type="evidence" value="ECO:0007669"/>
    <property type="project" value="InterPro"/>
</dbReference>
<dbReference type="PROSITE" id="PS51021">
    <property type="entry name" value="BAR"/>
    <property type="match status" value="1"/>
</dbReference>
<evidence type="ECO:0000256" key="8">
    <source>
        <dbReference type="ARBA" id="ARBA00023212"/>
    </source>
</evidence>
<reference evidence="12 13" key="1">
    <citation type="submission" date="2019-01" db="EMBL/GenBank/DDBJ databases">
        <title>Draft Genome Sequencing of Zygosaccharomyces mellis Ca-7.</title>
        <authorList>
            <person name="Shiwa Y."/>
            <person name="Kanesaki Y."/>
            <person name="Ishige T."/>
            <person name="Mura K."/>
            <person name="Hori T."/>
            <person name="Tamura T."/>
        </authorList>
    </citation>
    <scope>NUCLEOTIDE SEQUENCE [LARGE SCALE GENOMIC DNA]</scope>
    <source>
        <strain evidence="12 13">Ca-7</strain>
    </source>
</reference>
<comment type="similarity">
    <text evidence="3">Belongs to the acetate uptake transporter (AceTr) (TC 2.A.96) family.</text>
</comment>
<evidence type="ECO:0000256" key="6">
    <source>
        <dbReference type="ARBA" id="ARBA00022989"/>
    </source>
</evidence>
<evidence type="ECO:0000256" key="10">
    <source>
        <dbReference type="SAM" id="Phobius"/>
    </source>
</evidence>
<keyword evidence="7 10" id="KW-0472">Membrane</keyword>
<keyword evidence="4" id="KW-0963">Cytoplasm</keyword>
<dbReference type="FunFam" id="1.20.1270.60:FF:000014">
    <property type="entry name" value="Protein hob3, variant"/>
    <property type="match status" value="1"/>
</dbReference>